<organism evidence="2 3">
    <name type="scientific">Desulfosarcina alkanivorans</name>
    <dbReference type="NCBI Taxonomy" id="571177"/>
    <lineage>
        <taxon>Bacteria</taxon>
        <taxon>Pseudomonadati</taxon>
        <taxon>Thermodesulfobacteriota</taxon>
        <taxon>Desulfobacteria</taxon>
        <taxon>Desulfobacterales</taxon>
        <taxon>Desulfosarcinaceae</taxon>
        <taxon>Desulfosarcina</taxon>
    </lineage>
</organism>
<dbReference type="SMART" id="SM00760">
    <property type="entry name" value="Bac_DnaA_C"/>
    <property type="match status" value="1"/>
</dbReference>
<dbReference type="GO" id="GO:0006275">
    <property type="term" value="P:regulation of DNA replication"/>
    <property type="evidence" value="ECO:0007669"/>
    <property type="project" value="InterPro"/>
</dbReference>
<sequence>MLELVRYIHLNPLRAKLVNDLRELASYSYSGHRALMGKGKCPWQNTAHVLKLFGSTVKHARQKYRAFVARGISAGQRPDLIGGGLVRSMGGWETVKALRQANVYMKGDERILGDSDFVAHVLDTAQEAYHRKKVLQAKCIDTYAVARYIANLLSIDEKRIWAPGKNRLTVKARSLFCCWSVDQLGESMSSLARQLGLSVTSVSQSVERGRRIAAEENLSFDHSKL</sequence>
<keyword evidence="3" id="KW-1185">Reference proteome</keyword>
<dbReference type="GO" id="GO:0006313">
    <property type="term" value="P:DNA transposition"/>
    <property type="evidence" value="ECO:0007669"/>
    <property type="project" value="InterPro"/>
</dbReference>
<protein>
    <recommendedName>
        <fullName evidence="1">Chromosomal replication initiator DnaA C-terminal domain-containing protein</fullName>
    </recommendedName>
</protein>
<evidence type="ECO:0000313" key="2">
    <source>
        <dbReference type="EMBL" id="BBO68848.1"/>
    </source>
</evidence>
<dbReference type="GO" id="GO:0004803">
    <property type="term" value="F:transposase activity"/>
    <property type="evidence" value="ECO:0007669"/>
    <property type="project" value="InterPro"/>
</dbReference>
<dbReference type="AlphaFoldDB" id="A0A5K7YIW1"/>
<dbReference type="GO" id="GO:0043565">
    <property type="term" value="F:sequence-specific DNA binding"/>
    <property type="evidence" value="ECO:0007669"/>
    <property type="project" value="InterPro"/>
</dbReference>
<feature type="domain" description="Chromosomal replication initiator DnaA C-terminal" evidence="1">
    <location>
        <begin position="141"/>
        <end position="209"/>
    </location>
</feature>
<dbReference type="GO" id="GO:0006270">
    <property type="term" value="P:DNA replication initiation"/>
    <property type="evidence" value="ECO:0007669"/>
    <property type="project" value="InterPro"/>
</dbReference>
<evidence type="ECO:0000259" key="1">
    <source>
        <dbReference type="SMART" id="SM00760"/>
    </source>
</evidence>
<dbReference type="GO" id="GO:0005524">
    <property type="term" value="F:ATP binding"/>
    <property type="evidence" value="ECO:0007669"/>
    <property type="project" value="InterPro"/>
</dbReference>
<dbReference type="Gene3D" id="3.30.70.1290">
    <property type="entry name" value="Transposase IS200-like"/>
    <property type="match status" value="1"/>
</dbReference>
<reference evidence="2 3" key="1">
    <citation type="submission" date="2019-11" db="EMBL/GenBank/DDBJ databases">
        <title>Comparative genomics of hydrocarbon-degrading Desulfosarcina strains.</title>
        <authorList>
            <person name="Watanabe M."/>
            <person name="Kojima H."/>
            <person name="Fukui M."/>
        </authorList>
    </citation>
    <scope>NUCLEOTIDE SEQUENCE [LARGE SCALE GENOMIC DNA]</scope>
    <source>
        <strain evidence="2 3">PL12</strain>
    </source>
</reference>
<name>A0A5K7YIW1_9BACT</name>
<dbReference type="KEGG" id="dalk:DSCA_27780"/>
<dbReference type="RefSeq" id="WP_231716594.1">
    <property type="nucleotide sequence ID" value="NZ_AP021874.1"/>
</dbReference>
<proteinExistence type="predicted"/>
<accession>A0A5K7YIW1</accession>
<dbReference type="InterPro" id="IPR036515">
    <property type="entry name" value="Transposase_17_sf"/>
</dbReference>
<dbReference type="Gene3D" id="1.10.1750.10">
    <property type="match status" value="1"/>
</dbReference>
<dbReference type="EMBL" id="AP021874">
    <property type="protein sequence ID" value="BBO68848.1"/>
    <property type="molecule type" value="Genomic_DNA"/>
</dbReference>
<dbReference type="InterPro" id="IPR010921">
    <property type="entry name" value="Trp_repressor/repl_initiator"/>
</dbReference>
<evidence type="ECO:0000313" key="3">
    <source>
        <dbReference type="Proteomes" id="UP000427906"/>
    </source>
</evidence>
<dbReference type="SUPFAM" id="SSF48295">
    <property type="entry name" value="TrpR-like"/>
    <property type="match status" value="1"/>
</dbReference>
<gene>
    <name evidence="2" type="ORF">DSCA_27780</name>
</gene>
<dbReference type="InterPro" id="IPR013159">
    <property type="entry name" value="DnaA_C"/>
</dbReference>
<dbReference type="Proteomes" id="UP000427906">
    <property type="component" value="Chromosome"/>
</dbReference>